<dbReference type="Proteomes" id="UP001497644">
    <property type="component" value="Chromosome 1"/>
</dbReference>
<gene>
    <name evidence="1" type="ORF">LPLAT_LOCUS513</name>
</gene>
<accession>A0AAV2N2K8</accession>
<sequence>MAGHGGAAPTLNPEDTCTCTRLEVRQRTDSVGVVPSKTQTQGHVRVPVRIGTFERGIEVFYLPTSLAGVKVFRTGLFSLFALHRESSLFLLFSV</sequence>
<evidence type="ECO:0000313" key="2">
    <source>
        <dbReference type="Proteomes" id="UP001497644"/>
    </source>
</evidence>
<proteinExistence type="predicted"/>
<dbReference type="AlphaFoldDB" id="A0AAV2N2K8"/>
<protein>
    <submittedName>
        <fullName evidence="1">Uncharacterized protein</fullName>
    </submittedName>
</protein>
<reference evidence="1 2" key="1">
    <citation type="submission" date="2024-04" db="EMBL/GenBank/DDBJ databases">
        <authorList>
            <consortium name="Molecular Ecology Group"/>
        </authorList>
    </citation>
    <scope>NUCLEOTIDE SEQUENCE [LARGE SCALE GENOMIC DNA]</scope>
</reference>
<organism evidence="1 2">
    <name type="scientific">Lasius platythorax</name>
    <dbReference type="NCBI Taxonomy" id="488582"/>
    <lineage>
        <taxon>Eukaryota</taxon>
        <taxon>Metazoa</taxon>
        <taxon>Ecdysozoa</taxon>
        <taxon>Arthropoda</taxon>
        <taxon>Hexapoda</taxon>
        <taxon>Insecta</taxon>
        <taxon>Pterygota</taxon>
        <taxon>Neoptera</taxon>
        <taxon>Endopterygota</taxon>
        <taxon>Hymenoptera</taxon>
        <taxon>Apocrita</taxon>
        <taxon>Aculeata</taxon>
        <taxon>Formicoidea</taxon>
        <taxon>Formicidae</taxon>
        <taxon>Formicinae</taxon>
        <taxon>Lasius</taxon>
        <taxon>Lasius</taxon>
    </lineage>
</organism>
<name>A0AAV2N2K8_9HYME</name>
<evidence type="ECO:0000313" key="1">
    <source>
        <dbReference type="EMBL" id="CAL1673679.1"/>
    </source>
</evidence>
<dbReference type="EMBL" id="OZ034824">
    <property type="protein sequence ID" value="CAL1673679.1"/>
    <property type="molecule type" value="Genomic_DNA"/>
</dbReference>
<keyword evidence="2" id="KW-1185">Reference proteome</keyword>